<organism evidence="3 4">
    <name type="scientific">Nyssa sinensis</name>
    <dbReference type="NCBI Taxonomy" id="561372"/>
    <lineage>
        <taxon>Eukaryota</taxon>
        <taxon>Viridiplantae</taxon>
        <taxon>Streptophyta</taxon>
        <taxon>Embryophyta</taxon>
        <taxon>Tracheophyta</taxon>
        <taxon>Spermatophyta</taxon>
        <taxon>Magnoliopsida</taxon>
        <taxon>eudicotyledons</taxon>
        <taxon>Gunneridae</taxon>
        <taxon>Pentapetalae</taxon>
        <taxon>asterids</taxon>
        <taxon>Cornales</taxon>
        <taxon>Nyssaceae</taxon>
        <taxon>Nyssa</taxon>
    </lineage>
</organism>
<dbReference type="Proteomes" id="UP000325577">
    <property type="component" value="Linkage Group LG3"/>
</dbReference>
<accession>A0A5J5AAX6</accession>
<dbReference type="Pfam" id="PF22936">
    <property type="entry name" value="Pol_BBD"/>
    <property type="match status" value="1"/>
</dbReference>
<dbReference type="EMBL" id="CM018046">
    <property type="protein sequence ID" value="KAA8526607.1"/>
    <property type="molecule type" value="Genomic_DNA"/>
</dbReference>
<dbReference type="InterPro" id="IPR054722">
    <property type="entry name" value="PolX-like_BBD"/>
</dbReference>
<feature type="region of interest" description="Disordered" evidence="1">
    <location>
        <begin position="318"/>
        <end position="373"/>
    </location>
</feature>
<feature type="region of interest" description="Disordered" evidence="1">
    <location>
        <begin position="92"/>
        <end position="118"/>
    </location>
</feature>
<feature type="compositionally biased region" description="Low complexity" evidence="1">
    <location>
        <begin position="363"/>
        <end position="373"/>
    </location>
</feature>
<feature type="domain" description="Retrovirus-related Pol polyprotein from transposon TNT 1-94-like beta-barrel" evidence="2">
    <location>
        <begin position="140"/>
        <end position="220"/>
    </location>
</feature>
<dbReference type="AlphaFoldDB" id="A0A5J5AAX6"/>
<protein>
    <recommendedName>
        <fullName evidence="2">Retrovirus-related Pol polyprotein from transposon TNT 1-94-like beta-barrel domain-containing protein</fullName>
    </recommendedName>
</protein>
<name>A0A5J5AAX6_9ASTE</name>
<evidence type="ECO:0000313" key="4">
    <source>
        <dbReference type="Proteomes" id="UP000325577"/>
    </source>
</evidence>
<keyword evidence="4" id="KW-1185">Reference proteome</keyword>
<feature type="compositionally biased region" description="Basic residues" evidence="1">
    <location>
        <begin position="96"/>
        <end position="115"/>
    </location>
</feature>
<dbReference type="PANTHER" id="PTHR47592">
    <property type="entry name" value="PBF68 PROTEIN"/>
    <property type="match status" value="1"/>
</dbReference>
<evidence type="ECO:0000313" key="3">
    <source>
        <dbReference type="EMBL" id="KAA8526607.1"/>
    </source>
</evidence>
<dbReference type="Pfam" id="PF14223">
    <property type="entry name" value="Retrotran_gag_2"/>
    <property type="match status" value="1"/>
</dbReference>
<sequence length="373" mass="41434">MKFKGGGPIADHLNEFQSVVNQLATMKMVIEDELQALLLLSSLPDSWETLVVTVSNSAPDGKLSMGQFSSSLFNEETRRKLAGTDNAQALVSENRGRRKNRGYKGRGKSKGRLQSRGKSTEKGKCYHCEECLHVGNGIEWVVDTGASYHATYNKEFFTSYKTGDFGTVKMGNTSHSKIVGIGDVCIRTSVGCTMTLRDVRHVPDLRLNLISDIALDQEGYVNYFDNSIWKLTKGSLVVARGKACCALYKTNLKVCRDGLNSIEDGISPNLWHKRLDHTSEKGLQILAKKSFIPFAKGEERIEKPKSTIDIVVDLTHSTPPLEHAEDGGEVQEEPVRDETSLMTNDMPESDNEVEMPKEETVEQGEQPHQQEPP</sequence>
<gene>
    <name evidence="3" type="ORF">F0562_008191</name>
</gene>
<dbReference type="OrthoDB" id="418757at2759"/>
<evidence type="ECO:0000259" key="2">
    <source>
        <dbReference type="Pfam" id="PF22936"/>
    </source>
</evidence>
<evidence type="ECO:0000256" key="1">
    <source>
        <dbReference type="SAM" id="MobiDB-lite"/>
    </source>
</evidence>
<reference evidence="3 4" key="1">
    <citation type="submission" date="2019-09" db="EMBL/GenBank/DDBJ databases">
        <title>A chromosome-level genome assembly of the Chinese tupelo Nyssa sinensis.</title>
        <authorList>
            <person name="Yang X."/>
            <person name="Kang M."/>
            <person name="Yang Y."/>
            <person name="Xiong H."/>
            <person name="Wang M."/>
            <person name="Zhang Z."/>
            <person name="Wang Z."/>
            <person name="Wu H."/>
            <person name="Ma T."/>
            <person name="Liu J."/>
            <person name="Xi Z."/>
        </authorList>
    </citation>
    <scope>NUCLEOTIDE SEQUENCE [LARGE SCALE GENOMIC DNA]</scope>
    <source>
        <strain evidence="3">J267</strain>
        <tissue evidence="3">Leaf</tissue>
    </source>
</reference>
<proteinExistence type="predicted"/>